<dbReference type="GO" id="GO:0006412">
    <property type="term" value="P:translation"/>
    <property type="evidence" value="ECO:0007669"/>
    <property type="project" value="UniProtKB-UniRule"/>
</dbReference>
<protein>
    <recommendedName>
        <fullName evidence="4 5">Small ribosomal subunit protein uS8</fullName>
    </recommendedName>
</protein>
<organism evidence="6 7">
    <name type="scientific">Candidatus Woesebacteria bacterium GW2011_GWA1_39_12</name>
    <dbReference type="NCBI Taxonomy" id="1618549"/>
    <lineage>
        <taxon>Bacteria</taxon>
        <taxon>Candidatus Woeseibacteriota</taxon>
    </lineage>
</organism>
<reference evidence="6 7" key="1">
    <citation type="journal article" date="2015" name="Nature">
        <title>rRNA introns, odd ribosomes, and small enigmatic genomes across a large radiation of phyla.</title>
        <authorList>
            <person name="Brown C.T."/>
            <person name="Hug L.A."/>
            <person name="Thomas B.C."/>
            <person name="Sharon I."/>
            <person name="Castelle C.J."/>
            <person name="Singh A."/>
            <person name="Wilkins M.J."/>
            <person name="Williams K.H."/>
            <person name="Banfield J.F."/>
        </authorList>
    </citation>
    <scope>NUCLEOTIDE SEQUENCE [LARGE SCALE GENOMIC DNA]</scope>
</reference>
<comment type="caution">
    <text evidence="6">The sequence shown here is derived from an EMBL/GenBank/DDBJ whole genome shotgun (WGS) entry which is preliminary data.</text>
</comment>
<evidence type="ECO:0000256" key="4">
    <source>
        <dbReference type="ARBA" id="ARBA00035258"/>
    </source>
</evidence>
<name>A0A0G0M146_9BACT</name>
<sequence>MKNKKTKKKIGNINYPVGDFLTRLKNGSLAGKKTVEVQPSRLIAAVAKVLREENYLEEIREEEKQLVLRMSYRKKEPVITDIKLISKPGLRIYITRDEIEKRRSPSILIVSTPKGVMSSREAIKKGVGGEVIAEIL</sequence>
<dbReference type="GO" id="GO:1990904">
    <property type="term" value="C:ribonucleoprotein complex"/>
    <property type="evidence" value="ECO:0007669"/>
    <property type="project" value="UniProtKB-KW"/>
</dbReference>
<dbReference type="GO" id="GO:0005737">
    <property type="term" value="C:cytoplasm"/>
    <property type="evidence" value="ECO:0007669"/>
    <property type="project" value="UniProtKB-ARBA"/>
</dbReference>
<accession>A0A0G0M146</accession>
<evidence type="ECO:0000313" key="6">
    <source>
        <dbReference type="EMBL" id="KKQ97893.1"/>
    </source>
</evidence>
<dbReference type="GO" id="GO:0019843">
    <property type="term" value="F:rRNA binding"/>
    <property type="evidence" value="ECO:0007669"/>
    <property type="project" value="UniProtKB-UniRule"/>
</dbReference>
<comment type="similarity">
    <text evidence="1 5">Belongs to the universal ribosomal protein uS8 family.</text>
</comment>
<dbReference type="PANTHER" id="PTHR11758">
    <property type="entry name" value="40S RIBOSOMAL PROTEIN S15A"/>
    <property type="match status" value="1"/>
</dbReference>
<evidence type="ECO:0000256" key="5">
    <source>
        <dbReference type="HAMAP-Rule" id="MF_01302"/>
    </source>
</evidence>
<dbReference type="InterPro" id="IPR000630">
    <property type="entry name" value="Ribosomal_uS8"/>
</dbReference>
<keyword evidence="3 5" id="KW-0687">Ribonucleoprotein</keyword>
<dbReference type="Gene3D" id="3.30.1490.10">
    <property type="match status" value="1"/>
</dbReference>
<evidence type="ECO:0000256" key="2">
    <source>
        <dbReference type="ARBA" id="ARBA00022980"/>
    </source>
</evidence>
<comment type="subunit">
    <text evidence="5">Part of the 30S ribosomal subunit. Contacts proteins S5 and S12.</text>
</comment>
<dbReference type="InterPro" id="IPR035987">
    <property type="entry name" value="Ribosomal_uS8_sf"/>
</dbReference>
<comment type="function">
    <text evidence="5">One of the primary rRNA binding proteins, it binds directly to 16S rRNA central domain where it helps coordinate assembly of the platform of the 30S subunit.</text>
</comment>
<dbReference type="HAMAP" id="MF_01302_B">
    <property type="entry name" value="Ribosomal_uS8_B"/>
    <property type="match status" value="1"/>
</dbReference>
<dbReference type="Gene3D" id="3.30.1370.30">
    <property type="match status" value="1"/>
</dbReference>
<dbReference type="SUPFAM" id="SSF56047">
    <property type="entry name" value="Ribosomal protein S8"/>
    <property type="match status" value="1"/>
</dbReference>
<dbReference type="EMBL" id="LBWA01000007">
    <property type="protein sequence ID" value="KKQ97893.1"/>
    <property type="molecule type" value="Genomic_DNA"/>
</dbReference>
<evidence type="ECO:0000313" key="7">
    <source>
        <dbReference type="Proteomes" id="UP000034325"/>
    </source>
</evidence>
<evidence type="ECO:0000256" key="1">
    <source>
        <dbReference type="ARBA" id="ARBA00006471"/>
    </source>
</evidence>
<evidence type="ECO:0000256" key="3">
    <source>
        <dbReference type="ARBA" id="ARBA00023274"/>
    </source>
</evidence>
<dbReference type="PATRIC" id="fig|1618549.4.peg.702"/>
<keyword evidence="5" id="KW-0699">rRNA-binding</keyword>
<proteinExistence type="inferred from homology"/>
<keyword evidence="5" id="KW-0694">RNA-binding</keyword>
<dbReference type="GO" id="GO:0005840">
    <property type="term" value="C:ribosome"/>
    <property type="evidence" value="ECO:0007669"/>
    <property type="project" value="UniProtKB-KW"/>
</dbReference>
<dbReference type="AlphaFoldDB" id="A0A0G0M146"/>
<dbReference type="GO" id="GO:0003735">
    <property type="term" value="F:structural constituent of ribosome"/>
    <property type="evidence" value="ECO:0007669"/>
    <property type="project" value="InterPro"/>
</dbReference>
<gene>
    <name evidence="5" type="primary">rpsH</name>
    <name evidence="6" type="ORF">UT23_C0007G0031</name>
</gene>
<keyword evidence="2 5" id="KW-0689">Ribosomal protein</keyword>
<dbReference type="Pfam" id="PF00410">
    <property type="entry name" value="Ribosomal_S8"/>
    <property type="match status" value="1"/>
</dbReference>
<dbReference type="FunFam" id="3.30.1490.10:FF:000001">
    <property type="entry name" value="30S ribosomal protein S8"/>
    <property type="match status" value="1"/>
</dbReference>
<dbReference type="Proteomes" id="UP000034325">
    <property type="component" value="Unassembled WGS sequence"/>
</dbReference>